<protein>
    <submittedName>
        <fullName evidence="1">Uncharacterized protein</fullName>
    </submittedName>
</protein>
<accession>A0A4Y2UJB6</accession>
<name>A0A4Y2UJB6_ARAVE</name>
<dbReference type="AlphaFoldDB" id="A0A4Y2UJB6"/>
<dbReference type="EMBL" id="BGPR01036845">
    <property type="protein sequence ID" value="GBO12231.1"/>
    <property type="molecule type" value="Genomic_DNA"/>
</dbReference>
<reference evidence="1 2" key="1">
    <citation type="journal article" date="2019" name="Sci. Rep.">
        <title>Orb-weaving spider Araneus ventricosus genome elucidates the spidroin gene catalogue.</title>
        <authorList>
            <person name="Kono N."/>
            <person name="Nakamura H."/>
            <person name="Ohtoshi R."/>
            <person name="Moran D.A.P."/>
            <person name="Shinohara A."/>
            <person name="Yoshida Y."/>
            <person name="Fujiwara M."/>
            <person name="Mori M."/>
            <person name="Tomita M."/>
            <person name="Arakawa K."/>
        </authorList>
    </citation>
    <scope>NUCLEOTIDE SEQUENCE [LARGE SCALE GENOMIC DNA]</scope>
</reference>
<sequence length="93" mass="9944">TWTTDKSIQYRGRRRLTFWEDFPHPEVGGGESDDGGLVQLAGDGGGEGQQLGQLQKFSVLLLAPRAGSVLGLLLHLLPSRPSVACEKKSVCGP</sequence>
<keyword evidence="2" id="KW-1185">Reference proteome</keyword>
<dbReference type="Proteomes" id="UP000499080">
    <property type="component" value="Unassembled WGS sequence"/>
</dbReference>
<comment type="caution">
    <text evidence="1">The sequence shown here is derived from an EMBL/GenBank/DDBJ whole genome shotgun (WGS) entry which is preliminary data.</text>
</comment>
<proteinExistence type="predicted"/>
<feature type="non-terminal residue" evidence="1">
    <location>
        <position position="1"/>
    </location>
</feature>
<gene>
    <name evidence="1" type="ORF">AVEN_44912_1</name>
</gene>
<evidence type="ECO:0000313" key="2">
    <source>
        <dbReference type="Proteomes" id="UP000499080"/>
    </source>
</evidence>
<organism evidence="1 2">
    <name type="scientific">Araneus ventricosus</name>
    <name type="common">Orbweaver spider</name>
    <name type="synonym">Epeira ventricosa</name>
    <dbReference type="NCBI Taxonomy" id="182803"/>
    <lineage>
        <taxon>Eukaryota</taxon>
        <taxon>Metazoa</taxon>
        <taxon>Ecdysozoa</taxon>
        <taxon>Arthropoda</taxon>
        <taxon>Chelicerata</taxon>
        <taxon>Arachnida</taxon>
        <taxon>Araneae</taxon>
        <taxon>Araneomorphae</taxon>
        <taxon>Entelegynae</taxon>
        <taxon>Araneoidea</taxon>
        <taxon>Araneidae</taxon>
        <taxon>Araneus</taxon>
    </lineage>
</organism>
<evidence type="ECO:0000313" key="1">
    <source>
        <dbReference type="EMBL" id="GBO12231.1"/>
    </source>
</evidence>